<keyword evidence="3" id="KW-1185">Reference proteome</keyword>
<evidence type="ECO:0000313" key="3">
    <source>
        <dbReference type="Proteomes" id="UP000077315"/>
    </source>
</evidence>
<organism evidence="2 3">
    <name type="scientific">Phycomyces blakesleeanus (strain ATCC 8743b / DSM 1359 / FGSC 10004 / NBRC 33097 / NRRL 1555)</name>
    <dbReference type="NCBI Taxonomy" id="763407"/>
    <lineage>
        <taxon>Eukaryota</taxon>
        <taxon>Fungi</taxon>
        <taxon>Fungi incertae sedis</taxon>
        <taxon>Mucoromycota</taxon>
        <taxon>Mucoromycotina</taxon>
        <taxon>Mucoromycetes</taxon>
        <taxon>Mucorales</taxon>
        <taxon>Phycomycetaceae</taxon>
        <taxon>Phycomyces</taxon>
    </lineage>
</organism>
<evidence type="ECO:0000313" key="2">
    <source>
        <dbReference type="EMBL" id="OAD74057.1"/>
    </source>
</evidence>
<feature type="compositionally biased region" description="Basic and acidic residues" evidence="1">
    <location>
        <begin position="136"/>
        <end position="146"/>
    </location>
</feature>
<dbReference type="RefSeq" id="XP_018292097.1">
    <property type="nucleotide sequence ID" value="XM_018431463.1"/>
</dbReference>
<dbReference type="EMBL" id="KV440980">
    <property type="protein sequence ID" value="OAD74057.1"/>
    <property type="molecule type" value="Genomic_DNA"/>
</dbReference>
<dbReference type="GeneID" id="28992369"/>
<feature type="region of interest" description="Disordered" evidence="1">
    <location>
        <begin position="135"/>
        <end position="192"/>
    </location>
</feature>
<name>A0A162PLS2_PHYB8</name>
<feature type="compositionally biased region" description="Polar residues" evidence="1">
    <location>
        <begin position="147"/>
        <end position="165"/>
    </location>
</feature>
<dbReference type="VEuPathDB" id="FungiDB:PHYBLDRAFT_145520"/>
<sequence length="192" mass="22144">MQQSIIEQNALERVAESMKRSQFTEYPDQLGKRAIGTACCKEIPGEQSLPQLVLLSDSDLTMKQLQLKTLSHSIKHDLIDKDFSAFLKEWKDILSKHWEHYMMQLEILAKNNNLAIYKCKIIWCEKSLLRGSFKSDNQKQKRRMVEKNNTQQDANNSLSSSNNMFETDGGESPIMVSSTEMSVEPAQKRSRR</sequence>
<dbReference type="Proteomes" id="UP000077315">
    <property type="component" value="Unassembled WGS sequence"/>
</dbReference>
<dbReference type="InParanoid" id="A0A162PLS2"/>
<dbReference type="AlphaFoldDB" id="A0A162PLS2"/>
<gene>
    <name evidence="2" type="ORF">PHYBLDRAFT_145520</name>
</gene>
<evidence type="ECO:0000256" key="1">
    <source>
        <dbReference type="SAM" id="MobiDB-lite"/>
    </source>
</evidence>
<accession>A0A162PLS2</accession>
<protein>
    <submittedName>
        <fullName evidence="2">Uncharacterized protein</fullName>
    </submittedName>
</protein>
<proteinExistence type="predicted"/>
<reference evidence="3" key="1">
    <citation type="submission" date="2015-06" db="EMBL/GenBank/DDBJ databases">
        <title>Expansion of signal transduction pathways in fungi by whole-genome duplication.</title>
        <authorList>
            <consortium name="DOE Joint Genome Institute"/>
            <person name="Corrochano L.M."/>
            <person name="Kuo A."/>
            <person name="Marcet-Houben M."/>
            <person name="Polaino S."/>
            <person name="Salamov A."/>
            <person name="Villalobos J.M."/>
            <person name="Alvarez M.I."/>
            <person name="Avalos J."/>
            <person name="Benito E.P."/>
            <person name="Benoit I."/>
            <person name="Burger G."/>
            <person name="Camino L.P."/>
            <person name="Canovas D."/>
            <person name="Cerda-Olmedo E."/>
            <person name="Cheng J.-F."/>
            <person name="Dominguez A."/>
            <person name="Elias M."/>
            <person name="Eslava A.P."/>
            <person name="Glaser F."/>
            <person name="Grimwood J."/>
            <person name="Gutierrez G."/>
            <person name="Heitman J."/>
            <person name="Henrissat B."/>
            <person name="Iturriaga E.A."/>
            <person name="Lang B.F."/>
            <person name="Lavin J.L."/>
            <person name="Lee S."/>
            <person name="Li W."/>
            <person name="Lindquist E."/>
            <person name="Lopez-Garcia S."/>
            <person name="Luque E.M."/>
            <person name="Marcos A.T."/>
            <person name="Martin J."/>
            <person name="McCluskey K."/>
            <person name="Medina H.R."/>
            <person name="Miralles-Duran A."/>
            <person name="Miyazaki A."/>
            <person name="Munoz-Torres E."/>
            <person name="Oguiza J.A."/>
            <person name="Ohm R."/>
            <person name="Olmedo M."/>
            <person name="Orejas M."/>
            <person name="Ortiz-Castellanos L."/>
            <person name="Pisabarro A.G."/>
            <person name="Rodriguez-Romero J."/>
            <person name="Ruiz-Herrera J."/>
            <person name="Ruiz-Vazquez R."/>
            <person name="Sanz C."/>
            <person name="Schackwitz W."/>
            <person name="Schmutz J."/>
            <person name="Shahriari M."/>
            <person name="Shelest E."/>
            <person name="Silva-Franco F."/>
            <person name="Soanes D."/>
            <person name="Syed K."/>
            <person name="Tagua V.G."/>
            <person name="Talbot N.J."/>
            <person name="Thon M."/>
            <person name="De vries R.P."/>
            <person name="Wiebenga A."/>
            <person name="Yadav J.S."/>
            <person name="Braun E.L."/>
            <person name="Baker S."/>
            <person name="Garre V."/>
            <person name="Horwitz B."/>
            <person name="Torres-Martinez S."/>
            <person name="Idnurm A."/>
            <person name="Herrera-Estrella A."/>
            <person name="Gabaldon T."/>
            <person name="Grigoriev I.V."/>
        </authorList>
    </citation>
    <scope>NUCLEOTIDE SEQUENCE [LARGE SCALE GENOMIC DNA]</scope>
    <source>
        <strain evidence="3">NRRL 1555(-)</strain>
    </source>
</reference>